<sequence>MNTLLISEKYPPVVGGTASFAANITRHWPTERGNLFVLTAKDKSKTKKEITSVKIYRGSFQPFLFFFKLAYIILKEKITCLQTHEVVTVAWPVNLACFLFRLPARIIFHSRDFNRLKNSSYAKFKIKRLCKRTRAIFVNSYYLQSEFKRHFENLNIEPKVIYPCPSQIFFDKKDPDQISQLKKKLALEGKKIILTIASLSEGKGYPRLISCLPKILQKIPNLCWLIVGDGPKKADFIKMIQQNNLQNIIRYLGLMPQENLPIYYQLADLFVLLTHPDNEAEEDWGTVFVEASASARPVLAGQVGGIEEAVVNLKTGLVVDISQPNAIINTMTDLLTQTEFARSLGLAGQEWVKQNFAWDKEILKLWD</sequence>
<dbReference type="PANTHER" id="PTHR45947">
    <property type="entry name" value="SULFOQUINOVOSYL TRANSFERASE SQD2"/>
    <property type="match status" value="1"/>
</dbReference>
<dbReference type="InterPro" id="IPR001296">
    <property type="entry name" value="Glyco_trans_1"/>
</dbReference>
<evidence type="ECO:0000313" key="3">
    <source>
        <dbReference type="EMBL" id="PIT87824.1"/>
    </source>
</evidence>
<feature type="domain" description="Glycosyl transferase family 1" evidence="1">
    <location>
        <begin position="181"/>
        <end position="350"/>
    </location>
</feature>
<dbReference type="Pfam" id="PF00534">
    <property type="entry name" value="Glycos_transf_1"/>
    <property type="match status" value="1"/>
</dbReference>
<evidence type="ECO:0000313" key="4">
    <source>
        <dbReference type="Proteomes" id="UP000231183"/>
    </source>
</evidence>
<name>A0A2M6W4W0_9BACT</name>
<dbReference type="AlphaFoldDB" id="A0A2M6W4W0"/>
<dbReference type="EMBL" id="PFBX01000005">
    <property type="protein sequence ID" value="PIT87824.1"/>
    <property type="molecule type" value="Genomic_DNA"/>
</dbReference>
<dbReference type="CDD" id="cd03801">
    <property type="entry name" value="GT4_PimA-like"/>
    <property type="match status" value="1"/>
</dbReference>
<proteinExistence type="predicted"/>
<evidence type="ECO:0000259" key="1">
    <source>
        <dbReference type="Pfam" id="PF00534"/>
    </source>
</evidence>
<dbReference type="InterPro" id="IPR028098">
    <property type="entry name" value="Glyco_trans_4-like_N"/>
</dbReference>
<protein>
    <recommendedName>
        <fullName evidence="5">Glycosyl transferase family 1 domain-containing protein</fullName>
    </recommendedName>
</protein>
<dbReference type="PANTHER" id="PTHR45947:SF3">
    <property type="entry name" value="SULFOQUINOVOSYL TRANSFERASE SQD2"/>
    <property type="match status" value="1"/>
</dbReference>
<evidence type="ECO:0008006" key="5">
    <source>
        <dbReference type="Google" id="ProtNLM"/>
    </source>
</evidence>
<feature type="domain" description="Glycosyltransferase subfamily 4-like N-terminal" evidence="2">
    <location>
        <begin position="14"/>
        <end position="162"/>
    </location>
</feature>
<dbReference type="InterPro" id="IPR050194">
    <property type="entry name" value="Glycosyltransferase_grp1"/>
</dbReference>
<organism evidence="3 4">
    <name type="scientific">Candidatus Magasanikbacteria bacterium CG10_big_fil_rev_8_21_14_0_10_40_10</name>
    <dbReference type="NCBI Taxonomy" id="1974648"/>
    <lineage>
        <taxon>Bacteria</taxon>
        <taxon>Candidatus Magasanikiibacteriota</taxon>
    </lineage>
</organism>
<dbReference type="Proteomes" id="UP000231183">
    <property type="component" value="Unassembled WGS sequence"/>
</dbReference>
<comment type="caution">
    <text evidence="3">The sequence shown here is derived from an EMBL/GenBank/DDBJ whole genome shotgun (WGS) entry which is preliminary data.</text>
</comment>
<dbReference type="GO" id="GO:0016758">
    <property type="term" value="F:hexosyltransferase activity"/>
    <property type="evidence" value="ECO:0007669"/>
    <property type="project" value="TreeGrafter"/>
</dbReference>
<accession>A0A2M6W4W0</accession>
<gene>
    <name evidence="3" type="ORF">COU31_00645</name>
</gene>
<dbReference type="Pfam" id="PF13439">
    <property type="entry name" value="Glyco_transf_4"/>
    <property type="match status" value="1"/>
</dbReference>
<evidence type="ECO:0000259" key="2">
    <source>
        <dbReference type="Pfam" id="PF13439"/>
    </source>
</evidence>
<dbReference type="Gene3D" id="3.40.50.2000">
    <property type="entry name" value="Glycogen Phosphorylase B"/>
    <property type="match status" value="2"/>
</dbReference>
<reference evidence="4" key="1">
    <citation type="submission" date="2017-09" db="EMBL/GenBank/DDBJ databases">
        <title>Depth-based differentiation of microbial function through sediment-hosted aquifers and enrichment of novel symbionts in the deep terrestrial subsurface.</title>
        <authorList>
            <person name="Probst A.J."/>
            <person name="Ladd B."/>
            <person name="Jarett J.K."/>
            <person name="Geller-Mcgrath D.E."/>
            <person name="Sieber C.M.K."/>
            <person name="Emerson J.B."/>
            <person name="Anantharaman K."/>
            <person name="Thomas B.C."/>
            <person name="Malmstrom R."/>
            <person name="Stieglmeier M."/>
            <person name="Klingl A."/>
            <person name="Woyke T."/>
            <person name="Ryan C.M."/>
            <person name="Banfield J.F."/>
        </authorList>
    </citation>
    <scope>NUCLEOTIDE SEQUENCE [LARGE SCALE GENOMIC DNA]</scope>
</reference>
<dbReference type="SUPFAM" id="SSF53756">
    <property type="entry name" value="UDP-Glycosyltransferase/glycogen phosphorylase"/>
    <property type="match status" value="1"/>
</dbReference>